<reference evidence="3 4" key="1">
    <citation type="submission" date="2024-04" db="EMBL/GenBank/DDBJ databases">
        <title>Luteolibacter sp. isolated from soil.</title>
        <authorList>
            <person name="An J."/>
        </authorList>
    </citation>
    <scope>NUCLEOTIDE SEQUENCE [LARGE SCALE GENOMIC DNA]</scope>
    <source>
        <strain evidence="3 4">Y139</strain>
    </source>
</reference>
<keyword evidence="2" id="KW-0812">Transmembrane</keyword>
<evidence type="ECO:0000313" key="3">
    <source>
        <dbReference type="EMBL" id="MEK7953497.1"/>
    </source>
</evidence>
<dbReference type="SUPFAM" id="SSF54523">
    <property type="entry name" value="Pili subunits"/>
    <property type="match status" value="1"/>
</dbReference>
<dbReference type="Proteomes" id="UP001371305">
    <property type="component" value="Unassembled WGS sequence"/>
</dbReference>
<dbReference type="InterPro" id="IPR000983">
    <property type="entry name" value="Bac_GSPG_pilin"/>
</dbReference>
<protein>
    <submittedName>
        <fullName evidence="3">Prepilin-type N-terminal cleavage/methylation domain-containing protein</fullName>
    </submittedName>
</protein>
<dbReference type="PANTHER" id="PTHR30093">
    <property type="entry name" value="GENERAL SECRETION PATHWAY PROTEIN G"/>
    <property type="match status" value="1"/>
</dbReference>
<dbReference type="InterPro" id="IPR045584">
    <property type="entry name" value="Pilin-like"/>
</dbReference>
<keyword evidence="4" id="KW-1185">Reference proteome</keyword>
<comment type="caution">
    <text evidence="3">The sequence shown here is derived from an EMBL/GenBank/DDBJ whole genome shotgun (WGS) entry which is preliminary data.</text>
</comment>
<dbReference type="PRINTS" id="PR00813">
    <property type="entry name" value="BCTERIALGSPG"/>
</dbReference>
<accession>A0ABU9B3H0</accession>
<name>A0ABU9B3H0_9BACT</name>
<feature type="transmembrane region" description="Helical" evidence="2">
    <location>
        <begin position="12"/>
        <end position="36"/>
    </location>
</feature>
<keyword evidence="2" id="KW-0472">Membrane</keyword>
<keyword evidence="1" id="KW-0488">Methylation</keyword>
<dbReference type="Gene3D" id="3.30.700.10">
    <property type="entry name" value="Glycoprotein, Type 4 Pilin"/>
    <property type="match status" value="1"/>
</dbReference>
<gene>
    <name evidence="3" type="ORF">WKV53_23485</name>
</gene>
<dbReference type="Pfam" id="PF07963">
    <property type="entry name" value="N_methyl"/>
    <property type="match status" value="1"/>
</dbReference>
<dbReference type="RefSeq" id="WP_341407261.1">
    <property type="nucleotide sequence ID" value="NZ_JBBUKT010000011.1"/>
</dbReference>
<evidence type="ECO:0000256" key="1">
    <source>
        <dbReference type="ARBA" id="ARBA00022481"/>
    </source>
</evidence>
<dbReference type="InterPro" id="IPR012902">
    <property type="entry name" value="N_methyl_site"/>
</dbReference>
<dbReference type="EMBL" id="JBBUKT010000011">
    <property type="protein sequence ID" value="MEK7953497.1"/>
    <property type="molecule type" value="Genomic_DNA"/>
</dbReference>
<proteinExistence type="predicted"/>
<keyword evidence="2" id="KW-1133">Transmembrane helix</keyword>
<evidence type="ECO:0000313" key="4">
    <source>
        <dbReference type="Proteomes" id="UP001371305"/>
    </source>
</evidence>
<sequence length="191" mass="21169">MKTRPNRRSSHGFTLVELLVVISIIIVLAAMSFGAISIATKKKNAVVTLTDVQALAQALDRYYSEYNKLPSVGSSGDEMVAEGQSGQELLKILLGKEDTSSDMQNPRQIVFLTARNTKNKKQGGLVYSNGNQVEGLYDAWGRPLNIKFDDDYDEEIQDPIKQGEVVRQKRAIVWSLGADGKFGDNDEVKSW</sequence>
<organism evidence="3 4">
    <name type="scientific">Luteolibacter soli</name>
    <dbReference type="NCBI Taxonomy" id="3135280"/>
    <lineage>
        <taxon>Bacteria</taxon>
        <taxon>Pseudomonadati</taxon>
        <taxon>Verrucomicrobiota</taxon>
        <taxon>Verrucomicrobiia</taxon>
        <taxon>Verrucomicrobiales</taxon>
        <taxon>Verrucomicrobiaceae</taxon>
        <taxon>Luteolibacter</taxon>
    </lineage>
</organism>
<dbReference type="PROSITE" id="PS00409">
    <property type="entry name" value="PROKAR_NTER_METHYL"/>
    <property type="match status" value="1"/>
</dbReference>
<dbReference type="NCBIfam" id="TIGR02532">
    <property type="entry name" value="IV_pilin_GFxxxE"/>
    <property type="match status" value="1"/>
</dbReference>
<evidence type="ECO:0000256" key="2">
    <source>
        <dbReference type="SAM" id="Phobius"/>
    </source>
</evidence>